<proteinExistence type="predicted"/>
<comment type="caution">
    <text evidence="4">The sequence shown here is derived from an EMBL/GenBank/DDBJ whole genome shotgun (WGS) entry which is preliminary data.</text>
</comment>
<dbReference type="Proteomes" id="UP000775213">
    <property type="component" value="Unassembled WGS sequence"/>
</dbReference>
<feature type="domain" description="Response regulatory" evidence="3">
    <location>
        <begin position="72"/>
        <end position="181"/>
    </location>
</feature>
<evidence type="ECO:0000256" key="1">
    <source>
        <dbReference type="ARBA" id="ARBA00023012"/>
    </source>
</evidence>
<evidence type="ECO:0000256" key="2">
    <source>
        <dbReference type="PROSITE-ProRule" id="PRU00169"/>
    </source>
</evidence>
<dbReference type="InterPro" id="IPR011006">
    <property type="entry name" value="CheY-like_superfamily"/>
</dbReference>
<feature type="modified residue" description="4-aspartylphosphate" evidence="2">
    <location>
        <position position="125"/>
    </location>
</feature>
<protein>
    <recommendedName>
        <fullName evidence="3">Response regulatory domain-containing protein</fullName>
    </recommendedName>
</protein>
<dbReference type="EMBL" id="JAGFBR010000008">
    <property type="protein sequence ID" value="KAH0463660.1"/>
    <property type="molecule type" value="Genomic_DNA"/>
</dbReference>
<dbReference type="Gene3D" id="3.40.50.2300">
    <property type="match status" value="1"/>
</dbReference>
<dbReference type="InterPro" id="IPR001789">
    <property type="entry name" value="Sig_transdc_resp-reg_receiver"/>
</dbReference>
<dbReference type="AlphaFoldDB" id="A0AAV7H6K4"/>
<dbReference type="Pfam" id="PF00072">
    <property type="entry name" value="Response_reg"/>
    <property type="match status" value="1"/>
</dbReference>
<sequence length="181" mass="20481">MVVRLHSFDEFPFLSDRKLRHCDRKQQQELASSLDVKTILSFSLTHWPNLKLCYRTGSPPGCKFSSSRRTPSFLGCLRKCFSSAAIKALFLLSNVICNVTISDCPLQALELLRANIENYDIVLIDVNLTCIDGFQLLEIVSHEINLPVIVLSVDSDFENVMKGIKYGAIDYLVKPVRLEDL</sequence>
<reference evidence="4 5" key="1">
    <citation type="journal article" date="2021" name="Hortic Res">
        <title>Chromosome-scale assembly of the Dendrobium chrysotoxum genome enhances the understanding of orchid evolution.</title>
        <authorList>
            <person name="Zhang Y."/>
            <person name="Zhang G.Q."/>
            <person name="Zhang D."/>
            <person name="Liu X.D."/>
            <person name="Xu X.Y."/>
            <person name="Sun W.H."/>
            <person name="Yu X."/>
            <person name="Zhu X."/>
            <person name="Wang Z.W."/>
            <person name="Zhao X."/>
            <person name="Zhong W.Y."/>
            <person name="Chen H."/>
            <person name="Yin W.L."/>
            <person name="Huang T."/>
            <person name="Niu S.C."/>
            <person name="Liu Z.J."/>
        </authorList>
    </citation>
    <scope>NUCLEOTIDE SEQUENCE [LARGE SCALE GENOMIC DNA]</scope>
    <source>
        <strain evidence="4">Lindl</strain>
    </source>
</reference>
<dbReference type="PROSITE" id="PS50110">
    <property type="entry name" value="RESPONSE_REGULATORY"/>
    <property type="match status" value="1"/>
</dbReference>
<gene>
    <name evidence="4" type="ORF">IEQ34_008242</name>
</gene>
<evidence type="ECO:0000259" key="3">
    <source>
        <dbReference type="PROSITE" id="PS50110"/>
    </source>
</evidence>
<name>A0AAV7H6K4_DENCH</name>
<dbReference type="SMART" id="SM00448">
    <property type="entry name" value="REC"/>
    <property type="match status" value="1"/>
</dbReference>
<evidence type="ECO:0000313" key="4">
    <source>
        <dbReference type="EMBL" id="KAH0463660.1"/>
    </source>
</evidence>
<accession>A0AAV7H6K4</accession>
<dbReference type="InterPro" id="IPR045279">
    <property type="entry name" value="ARR-like"/>
</dbReference>
<evidence type="ECO:0000313" key="5">
    <source>
        <dbReference type="Proteomes" id="UP000775213"/>
    </source>
</evidence>
<dbReference type="SUPFAM" id="SSF52172">
    <property type="entry name" value="CheY-like"/>
    <property type="match status" value="1"/>
</dbReference>
<dbReference type="PANTHER" id="PTHR43874">
    <property type="entry name" value="TWO-COMPONENT RESPONSE REGULATOR"/>
    <property type="match status" value="1"/>
</dbReference>
<keyword evidence="1" id="KW-0902">Two-component regulatory system</keyword>
<keyword evidence="2" id="KW-0597">Phosphoprotein</keyword>
<organism evidence="4 5">
    <name type="scientific">Dendrobium chrysotoxum</name>
    <name type="common">Orchid</name>
    <dbReference type="NCBI Taxonomy" id="161865"/>
    <lineage>
        <taxon>Eukaryota</taxon>
        <taxon>Viridiplantae</taxon>
        <taxon>Streptophyta</taxon>
        <taxon>Embryophyta</taxon>
        <taxon>Tracheophyta</taxon>
        <taxon>Spermatophyta</taxon>
        <taxon>Magnoliopsida</taxon>
        <taxon>Liliopsida</taxon>
        <taxon>Asparagales</taxon>
        <taxon>Orchidaceae</taxon>
        <taxon>Epidendroideae</taxon>
        <taxon>Malaxideae</taxon>
        <taxon>Dendrobiinae</taxon>
        <taxon>Dendrobium</taxon>
    </lineage>
</organism>
<keyword evidence="5" id="KW-1185">Reference proteome</keyword>
<dbReference type="PANTHER" id="PTHR43874:SF19">
    <property type="entry name" value="RESPONSE REGULATOR 23-RELATED"/>
    <property type="match status" value="1"/>
</dbReference>
<dbReference type="GO" id="GO:0009736">
    <property type="term" value="P:cytokinin-activated signaling pathway"/>
    <property type="evidence" value="ECO:0007669"/>
    <property type="project" value="InterPro"/>
</dbReference>
<dbReference type="GO" id="GO:0000160">
    <property type="term" value="P:phosphorelay signal transduction system"/>
    <property type="evidence" value="ECO:0007669"/>
    <property type="project" value="UniProtKB-KW"/>
</dbReference>